<feature type="compositionally biased region" description="Acidic residues" evidence="1">
    <location>
        <begin position="474"/>
        <end position="492"/>
    </location>
</feature>
<organism evidence="2 3">
    <name type="scientific">Agrocybe pediades</name>
    <dbReference type="NCBI Taxonomy" id="84607"/>
    <lineage>
        <taxon>Eukaryota</taxon>
        <taxon>Fungi</taxon>
        <taxon>Dikarya</taxon>
        <taxon>Basidiomycota</taxon>
        <taxon>Agaricomycotina</taxon>
        <taxon>Agaricomycetes</taxon>
        <taxon>Agaricomycetidae</taxon>
        <taxon>Agaricales</taxon>
        <taxon>Agaricineae</taxon>
        <taxon>Strophariaceae</taxon>
        <taxon>Agrocybe</taxon>
    </lineage>
</organism>
<gene>
    <name evidence="2" type="ORF">D9613_011933</name>
</gene>
<feature type="region of interest" description="Disordered" evidence="1">
    <location>
        <begin position="396"/>
        <end position="588"/>
    </location>
</feature>
<feature type="compositionally biased region" description="Acidic residues" evidence="1">
    <location>
        <begin position="510"/>
        <end position="528"/>
    </location>
</feature>
<sequence length="613" mass="68448">MEVTSPFTMARIGRPPTKYILTPMQKLTFLDTLADFKAECEAVNPERKGNCSKVTEVKKRFAKKLMEHEEFSDENLDTSEHSRAQWEGALVKRYANYDLQKIQNGNNSKKSASKKKNEPLKAVTPFILFDDDISSREHFISKLDPAELREKYQKVRETKGIPVCAARNQVVSELWNAADQEKEAAELEVMKTKVDCNQKYFSGRAMQSLEKMLSSGRLGSGALSLAWAFRDPNTNTVQAGRLNIGFDATSEEVMDHGYEGDVEGWVDHANAILPKYTIQVATTIPRGADGQPLFPSFNQDDISLAVMKHILRDYFVVLWDYTLSDSEESAAIPWDAIAERPGMYYSSRKYPYVNLRRPEDMSRAQVVALAEKLDRDRVENPFKFYSWKKIKRRLKKSKTGKDSALPSSYSPAEVSKAVRNTPKDSNGTDDDKERGHSNHNDDVNANGEEDDGYKEDDNEADGYEDGNNTGNNNDDADGNEANGNEDDRNEDDVNGKGKRVKATTGHDTDADADNDDADRNEANSNEDDDHGKGKHVKAATGSRTTKATTKSAAPDASRNQSANSDDVSGPRRSGRERHPPKRVLEGGELDFDVKKTNVSDTAVLAFNRKSRTA</sequence>
<dbReference type="AlphaFoldDB" id="A0A8H4VJ65"/>
<protein>
    <submittedName>
        <fullName evidence="2">Uncharacterized protein</fullName>
    </submittedName>
</protein>
<dbReference type="EMBL" id="JAACJL010000060">
    <property type="protein sequence ID" value="KAF4609795.1"/>
    <property type="molecule type" value="Genomic_DNA"/>
</dbReference>
<feature type="compositionally biased region" description="Low complexity" evidence="1">
    <location>
        <begin position="538"/>
        <end position="557"/>
    </location>
</feature>
<feature type="compositionally biased region" description="Basic residues" evidence="1">
    <location>
        <begin position="572"/>
        <end position="581"/>
    </location>
</feature>
<comment type="caution">
    <text evidence="2">The sequence shown here is derived from an EMBL/GenBank/DDBJ whole genome shotgun (WGS) entry which is preliminary data.</text>
</comment>
<dbReference type="Proteomes" id="UP000521872">
    <property type="component" value="Unassembled WGS sequence"/>
</dbReference>
<keyword evidence="3" id="KW-1185">Reference proteome</keyword>
<evidence type="ECO:0000313" key="3">
    <source>
        <dbReference type="Proteomes" id="UP000521872"/>
    </source>
</evidence>
<evidence type="ECO:0000313" key="2">
    <source>
        <dbReference type="EMBL" id="KAF4609795.1"/>
    </source>
</evidence>
<proteinExistence type="predicted"/>
<name>A0A8H4VJ65_9AGAR</name>
<feature type="compositionally biased region" description="Acidic residues" evidence="1">
    <location>
        <begin position="447"/>
        <end position="464"/>
    </location>
</feature>
<evidence type="ECO:0000256" key="1">
    <source>
        <dbReference type="SAM" id="MobiDB-lite"/>
    </source>
</evidence>
<reference evidence="2 3" key="1">
    <citation type="submission" date="2019-12" db="EMBL/GenBank/DDBJ databases">
        <authorList>
            <person name="Floudas D."/>
            <person name="Bentzer J."/>
            <person name="Ahren D."/>
            <person name="Johansson T."/>
            <person name="Persson P."/>
            <person name="Tunlid A."/>
        </authorList>
    </citation>
    <scope>NUCLEOTIDE SEQUENCE [LARGE SCALE GENOMIC DNA]</scope>
    <source>
        <strain evidence="2 3">CBS 102.39</strain>
    </source>
</reference>
<accession>A0A8H4VJ65</accession>
<feature type="compositionally biased region" description="Basic and acidic residues" evidence="1">
    <location>
        <begin position="429"/>
        <end position="442"/>
    </location>
</feature>